<dbReference type="Proteomes" id="UP000821853">
    <property type="component" value="Unassembled WGS sequence"/>
</dbReference>
<keyword evidence="2" id="KW-1185">Reference proteome</keyword>
<dbReference type="VEuPathDB" id="VectorBase:HLOH_055588"/>
<evidence type="ECO:0008006" key="3">
    <source>
        <dbReference type="Google" id="ProtNLM"/>
    </source>
</evidence>
<evidence type="ECO:0000313" key="2">
    <source>
        <dbReference type="Proteomes" id="UP000821853"/>
    </source>
</evidence>
<name>A0A9J6GVK1_HAELO</name>
<proteinExistence type="predicted"/>
<reference evidence="1 2" key="1">
    <citation type="journal article" date="2020" name="Cell">
        <title>Large-Scale Comparative Analyses of Tick Genomes Elucidate Their Genetic Diversity and Vector Capacities.</title>
        <authorList>
            <consortium name="Tick Genome and Microbiome Consortium (TIGMIC)"/>
            <person name="Jia N."/>
            <person name="Wang J."/>
            <person name="Shi W."/>
            <person name="Du L."/>
            <person name="Sun Y."/>
            <person name="Zhan W."/>
            <person name="Jiang J.F."/>
            <person name="Wang Q."/>
            <person name="Zhang B."/>
            <person name="Ji P."/>
            <person name="Bell-Sakyi L."/>
            <person name="Cui X.M."/>
            <person name="Yuan T.T."/>
            <person name="Jiang B.G."/>
            <person name="Yang W.F."/>
            <person name="Lam T.T."/>
            <person name="Chang Q.C."/>
            <person name="Ding S.J."/>
            <person name="Wang X.J."/>
            <person name="Zhu J.G."/>
            <person name="Ruan X.D."/>
            <person name="Zhao L."/>
            <person name="Wei J.T."/>
            <person name="Ye R.Z."/>
            <person name="Que T.C."/>
            <person name="Du C.H."/>
            <person name="Zhou Y.H."/>
            <person name="Cheng J.X."/>
            <person name="Dai P.F."/>
            <person name="Guo W.B."/>
            <person name="Han X.H."/>
            <person name="Huang E.J."/>
            <person name="Li L.F."/>
            <person name="Wei W."/>
            <person name="Gao Y.C."/>
            <person name="Liu J.Z."/>
            <person name="Shao H.Z."/>
            <person name="Wang X."/>
            <person name="Wang C.C."/>
            <person name="Yang T.C."/>
            <person name="Huo Q.B."/>
            <person name="Li W."/>
            <person name="Chen H.Y."/>
            <person name="Chen S.E."/>
            <person name="Zhou L.G."/>
            <person name="Ni X.B."/>
            <person name="Tian J.H."/>
            <person name="Sheng Y."/>
            <person name="Liu T."/>
            <person name="Pan Y.S."/>
            <person name="Xia L.Y."/>
            <person name="Li J."/>
            <person name="Zhao F."/>
            <person name="Cao W.C."/>
        </authorList>
    </citation>
    <scope>NUCLEOTIDE SEQUENCE [LARGE SCALE GENOMIC DNA]</scope>
    <source>
        <strain evidence="1">HaeL-2018</strain>
    </source>
</reference>
<dbReference type="OrthoDB" id="6418547at2759"/>
<gene>
    <name evidence="1" type="ORF">HPB48_018101</name>
</gene>
<evidence type="ECO:0000313" key="1">
    <source>
        <dbReference type="EMBL" id="KAH9378423.1"/>
    </source>
</evidence>
<comment type="caution">
    <text evidence="1">The sequence shown here is derived from an EMBL/GenBank/DDBJ whole genome shotgun (WGS) entry which is preliminary data.</text>
</comment>
<accession>A0A9J6GVK1</accession>
<organism evidence="1 2">
    <name type="scientific">Haemaphysalis longicornis</name>
    <name type="common">Bush tick</name>
    <dbReference type="NCBI Taxonomy" id="44386"/>
    <lineage>
        <taxon>Eukaryota</taxon>
        <taxon>Metazoa</taxon>
        <taxon>Ecdysozoa</taxon>
        <taxon>Arthropoda</taxon>
        <taxon>Chelicerata</taxon>
        <taxon>Arachnida</taxon>
        <taxon>Acari</taxon>
        <taxon>Parasitiformes</taxon>
        <taxon>Ixodida</taxon>
        <taxon>Ixodoidea</taxon>
        <taxon>Ixodidae</taxon>
        <taxon>Haemaphysalinae</taxon>
        <taxon>Haemaphysalis</taxon>
    </lineage>
</organism>
<dbReference type="EMBL" id="JABSTR010000008">
    <property type="protein sequence ID" value="KAH9378423.1"/>
    <property type="molecule type" value="Genomic_DNA"/>
</dbReference>
<sequence length="100" mass="11589">MPHRRKDRPLQATDSVCEKHFEPHLVTKTWTAQYNGNVPMSVPRRASLACDAVPTIFPDCPPYLSKRSTWNLRKRSQDQRKLVVRRSKACVAKYHSHSAF</sequence>
<dbReference type="AlphaFoldDB" id="A0A9J6GVK1"/>
<protein>
    <recommendedName>
        <fullName evidence="3">THAP-type domain-containing protein</fullName>
    </recommendedName>
</protein>